<dbReference type="SMART" id="SM00320">
    <property type="entry name" value="WD40"/>
    <property type="match status" value="6"/>
</dbReference>
<reference evidence="15" key="2">
    <citation type="submission" date="2025-08" db="UniProtKB">
        <authorList>
            <consortium name="RefSeq"/>
        </authorList>
    </citation>
    <scope>IDENTIFICATION</scope>
    <source>
        <strain evidence="15">S238N-H82</strain>
        <tissue evidence="15">Testes</tissue>
    </source>
</reference>
<protein>
    <submittedName>
        <fullName evidence="15">Lethal(2) giant larvae protein homolog 1-like isoform X1</fullName>
    </submittedName>
</protein>
<evidence type="ECO:0000313" key="15">
    <source>
        <dbReference type="RefSeq" id="XP_035694803.1"/>
    </source>
</evidence>
<keyword evidence="9" id="KW-0472">Membrane</keyword>
<evidence type="ECO:0000256" key="9">
    <source>
        <dbReference type="ARBA" id="ARBA00023136"/>
    </source>
</evidence>
<dbReference type="OrthoDB" id="19944at2759"/>
<dbReference type="PRINTS" id="PR00962">
    <property type="entry name" value="LETHAL2GIANT"/>
</dbReference>
<evidence type="ECO:0000256" key="6">
    <source>
        <dbReference type="ARBA" id="ARBA00022553"/>
    </source>
</evidence>
<dbReference type="GO" id="GO:0005096">
    <property type="term" value="F:GTPase activator activity"/>
    <property type="evidence" value="ECO:0000318"/>
    <property type="project" value="GO_Central"/>
</dbReference>
<evidence type="ECO:0000259" key="12">
    <source>
        <dbReference type="Pfam" id="PF08366"/>
    </source>
</evidence>
<dbReference type="GO" id="GO:0006887">
    <property type="term" value="P:exocytosis"/>
    <property type="evidence" value="ECO:0007669"/>
    <property type="project" value="UniProtKB-KW"/>
</dbReference>
<dbReference type="GO" id="GO:0006893">
    <property type="term" value="P:Golgi to plasma membrane transport"/>
    <property type="evidence" value="ECO:0000318"/>
    <property type="project" value="GO_Central"/>
</dbReference>
<evidence type="ECO:0000313" key="14">
    <source>
        <dbReference type="Proteomes" id="UP000001554"/>
    </source>
</evidence>
<dbReference type="GO" id="GO:0032878">
    <property type="term" value="P:regulation of establishment or maintenance of cell polarity"/>
    <property type="evidence" value="ECO:0000318"/>
    <property type="project" value="GO_Central"/>
</dbReference>
<dbReference type="PANTHER" id="PTHR10241:SF29">
    <property type="entry name" value="LETHAL(2) GIANT LARVAE PROTEIN"/>
    <property type="match status" value="1"/>
</dbReference>
<evidence type="ECO:0000256" key="8">
    <source>
        <dbReference type="ARBA" id="ARBA00022737"/>
    </source>
</evidence>
<evidence type="ECO:0000256" key="3">
    <source>
        <dbReference type="ARBA" id="ARBA00008070"/>
    </source>
</evidence>
<dbReference type="GO" id="GO:0005737">
    <property type="term" value="C:cytoplasm"/>
    <property type="evidence" value="ECO:0000318"/>
    <property type="project" value="GO_Central"/>
</dbReference>
<dbReference type="Gene3D" id="2.130.10.10">
    <property type="entry name" value="YVTN repeat-like/Quinoprotein amine dehydrogenase"/>
    <property type="match status" value="3"/>
</dbReference>
<feature type="compositionally biased region" description="Acidic residues" evidence="11">
    <location>
        <begin position="948"/>
        <end position="960"/>
    </location>
</feature>
<keyword evidence="8" id="KW-0677">Repeat</keyword>
<dbReference type="SUPFAM" id="SSF50978">
    <property type="entry name" value="WD40 repeat-like"/>
    <property type="match status" value="2"/>
</dbReference>
<dbReference type="PANTHER" id="PTHR10241">
    <property type="entry name" value="LETHAL 2 GIANT LARVAE PROTEIN"/>
    <property type="match status" value="1"/>
</dbReference>
<dbReference type="RefSeq" id="XP_035694803.1">
    <property type="nucleotide sequence ID" value="XM_035838910.1"/>
</dbReference>
<comment type="subcellular location">
    <subcellularLocation>
        <location evidence="2">Cytoplasm</location>
    </subcellularLocation>
    <subcellularLocation>
        <location evidence="1">Endomembrane system</location>
    </subcellularLocation>
</comment>
<keyword evidence="4" id="KW-0268">Exocytosis</keyword>
<comment type="similarity">
    <text evidence="3">Belongs to the WD repeat L(2)GL family.</text>
</comment>
<evidence type="ECO:0000256" key="10">
    <source>
        <dbReference type="PROSITE-ProRule" id="PRU00221"/>
    </source>
</evidence>
<dbReference type="InterPro" id="IPR013577">
    <property type="entry name" value="LLGL2"/>
</dbReference>
<dbReference type="Proteomes" id="UP000001554">
    <property type="component" value="Chromosome 13"/>
</dbReference>
<dbReference type="GeneID" id="118428735"/>
<dbReference type="GO" id="GO:0019905">
    <property type="term" value="F:syntaxin binding"/>
    <property type="evidence" value="ECO:0000318"/>
    <property type="project" value="GO_Central"/>
</dbReference>
<dbReference type="KEGG" id="bfo:118428735"/>
<feature type="region of interest" description="Disordered" evidence="11">
    <location>
        <begin position="630"/>
        <end position="691"/>
    </location>
</feature>
<dbReference type="Pfam" id="PF08366">
    <property type="entry name" value="LLGL"/>
    <property type="match status" value="1"/>
</dbReference>
<feature type="compositionally biased region" description="Basic and acidic residues" evidence="11">
    <location>
        <begin position="1009"/>
        <end position="1020"/>
    </location>
</feature>
<name>A0A9J7M5N1_BRAFL</name>
<feature type="compositionally biased region" description="Basic and acidic residues" evidence="11">
    <location>
        <begin position="961"/>
        <end position="970"/>
    </location>
</feature>
<accession>A0A9J7M5N1</accession>
<dbReference type="Pfam" id="PF08596">
    <property type="entry name" value="Lgl_C"/>
    <property type="match status" value="1"/>
</dbReference>
<evidence type="ECO:0000256" key="11">
    <source>
        <dbReference type="SAM" id="MobiDB-lite"/>
    </source>
</evidence>
<dbReference type="GO" id="GO:0012505">
    <property type="term" value="C:endomembrane system"/>
    <property type="evidence" value="ECO:0007669"/>
    <property type="project" value="UniProtKB-SubCell"/>
</dbReference>
<feature type="repeat" description="WD" evidence="10">
    <location>
        <begin position="434"/>
        <end position="451"/>
    </location>
</feature>
<proteinExistence type="inferred from homology"/>
<feature type="domain" description="Lethal giant larvae homologue 2" evidence="12">
    <location>
        <begin position="269"/>
        <end position="368"/>
    </location>
</feature>
<dbReference type="PROSITE" id="PS50082">
    <property type="entry name" value="WD_REPEATS_2"/>
    <property type="match status" value="1"/>
</dbReference>
<dbReference type="InterPro" id="IPR000664">
    <property type="entry name" value="Lethal2_giant"/>
</dbReference>
<dbReference type="OMA" id="WRNCASG"/>
<keyword evidence="5" id="KW-0963">Cytoplasm</keyword>
<evidence type="ECO:0000256" key="2">
    <source>
        <dbReference type="ARBA" id="ARBA00004496"/>
    </source>
</evidence>
<keyword evidence="7 10" id="KW-0853">WD repeat</keyword>
<feature type="region of interest" description="Disordered" evidence="11">
    <location>
        <begin position="937"/>
        <end position="1021"/>
    </location>
</feature>
<evidence type="ECO:0000256" key="1">
    <source>
        <dbReference type="ARBA" id="ARBA00004308"/>
    </source>
</evidence>
<dbReference type="GO" id="GO:0030866">
    <property type="term" value="P:cortical actin cytoskeleton organization"/>
    <property type="evidence" value="ECO:0000318"/>
    <property type="project" value="GO_Central"/>
</dbReference>
<dbReference type="GO" id="GO:0005886">
    <property type="term" value="C:plasma membrane"/>
    <property type="evidence" value="ECO:0000318"/>
    <property type="project" value="GO_Central"/>
</dbReference>
<dbReference type="InterPro" id="IPR013905">
    <property type="entry name" value="Lgl_C_dom"/>
</dbReference>
<feature type="compositionally biased region" description="Polar residues" evidence="11">
    <location>
        <begin position="1090"/>
        <end position="1105"/>
    </location>
</feature>
<gene>
    <name evidence="15" type="primary">LOC118428735</name>
</gene>
<sequence>MLKFARTRFKRGATDAEREKLKQELFTFKKTVEHGFPHRPSAVAFDPEMKLLAIGTRSGLIKIYGQPGVEFSARHSVESQIIRLFFLPNEGRLISLLDDNSLHLWEVNIKDGKSVLEEVKDFSLEGRLKKISVCCLPSTQEHLFLGTEGGNIYLLDVKTFQLLDHIIYQDVVMQNVPDDYKANPGAVEAIAEHPTDSNKLLIGYNRGLIVLWDNKSCNAEQTYVAPQVPPQLESLAWHRSGDQFMSAHADGSYCIWNSADASKPAQNATIPYGPFPCKAINKIQWLTTKSEPFIAFSGGMPRASYGDRHCVTVMQGKTHVVFDFTSRVVDFFTIGDTDRECEWDDPHTLVVLAEEELVLMDLQSEGWPTFRMPYLSSLHSSAITCSAVQTNVPDQLWDKIVAAGDAQMAANHTSREWPIDGGSVLSETPTSKDLLLTGHEDGSVRFWDVSTPALRLLYKLDTKAYFSTHDDSEVVAAADTGEEDWPPFRKVGTFDPYSDDPRLGVQKIMLCPWSGTLVLAGTAGQVVLMDMNTEEAEVDLEVTTVNIVNDRDGFVWKGHDSLTPRSTTVKVPAGFQAKHLVQCTPPASVTALANHSENQLLAIGTSHGFSIFDYVQKKVILTKCTLNPNDLSATGESSMSRRKSLKKSLRESIRRLRKRGSRSTPSKKEAKPRVEAVPTTDLDAPEKGEEAAAPVQRLVEARQPDGDMASMVRCLVFAETFLREGASAGLSLWAGTNSGGIFVYSVTMPEADKREEEDVVAELGKEVQLKHRAPVVALSVMDGSSVPLPDPMDVKHERADAPNMSGSHTVVIASEEQFKVFTLPRLKEKTKYKLTAKEGVRVRKVGFTQYRSRSDEKVVEQHLSVVTNVGDFLVFSVPQLRRQVQHSCMRKEDINGITSTIFTRDGEAFFLLSPSELQRCTLSARVAVEPLCMLELPEGARPAPPPEPEPEPEAAAEAEGEGEKAEEEKPASVPETLPSVPAIVVETSPPNPVEDETEEVAAAAEEVAATEKPESEHEAEGVLADIQKTLENTSILDSTADESKDSVGDITLDEIKDYIASKEGPDENSADKPAVEEAPNEEAGAEEQANSTQDAVTENAVTTDSEQTEGDIVANDEMPTTKTTELKEGDQEDQQASEPLQELRITEGDDEK</sequence>
<evidence type="ECO:0000259" key="13">
    <source>
        <dbReference type="Pfam" id="PF08596"/>
    </source>
</evidence>
<dbReference type="InterPro" id="IPR036322">
    <property type="entry name" value="WD40_repeat_dom_sf"/>
</dbReference>
<dbReference type="GO" id="GO:0051294">
    <property type="term" value="P:establishment of spindle orientation"/>
    <property type="evidence" value="ECO:0000318"/>
    <property type="project" value="GO_Central"/>
</dbReference>
<feature type="region of interest" description="Disordered" evidence="11">
    <location>
        <begin position="1057"/>
        <end position="1152"/>
    </location>
</feature>
<keyword evidence="6" id="KW-0597">Phosphoprotein</keyword>
<dbReference type="InterPro" id="IPR001680">
    <property type="entry name" value="WD40_rpt"/>
</dbReference>
<dbReference type="InterPro" id="IPR015943">
    <property type="entry name" value="WD40/YVTN_repeat-like_dom_sf"/>
</dbReference>
<organism evidence="14 15">
    <name type="scientific">Branchiostoma floridae</name>
    <name type="common">Florida lancelet</name>
    <name type="synonym">Amphioxus</name>
    <dbReference type="NCBI Taxonomy" id="7739"/>
    <lineage>
        <taxon>Eukaryota</taxon>
        <taxon>Metazoa</taxon>
        <taxon>Chordata</taxon>
        <taxon>Cephalochordata</taxon>
        <taxon>Leptocardii</taxon>
        <taxon>Amphioxiformes</taxon>
        <taxon>Branchiostomatidae</taxon>
        <taxon>Branchiostoma</taxon>
    </lineage>
</organism>
<dbReference type="AlphaFoldDB" id="A0A9J7M5N1"/>
<feature type="domain" description="Lethal giant larvae (Lgl)-like C-terminal" evidence="13">
    <location>
        <begin position="809"/>
        <end position="921"/>
    </location>
</feature>
<reference evidence="14" key="1">
    <citation type="journal article" date="2020" name="Nat. Ecol. Evol.">
        <title>Deeply conserved synteny resolves early events in vertebrate evolution.</title>
        <authorList>
            <person name="Simakov O."/>
            <person name="Marletaz F."/>
            <person name="Yue J.X."/>
            <person name="O'Connell B."/>
            <person name="Jenkins J."/>
            <person name="Brandt A."/>
            <person name="Calef R."/>
            <person name="Tung C.H."/>
            <person name="Huang T.K."/>
            <person name="Schmutz J."/>
            <person name="Satoh N."/>
            <person name="Yu J.K."/>
            <person name="Putnam N.H."/>
            <person name="Green R.E."/>
            <person name="Rokhsar D.S."/>
        </authorList>
    </citation>
    <scope>NUCLEOTIDE SEQUENCE [LARGE SCALE GENOMIC DNA]</scope>
    <source>
        <strain evidence="14">S238N-H82</strain>
    </source>
</reference>
<evidence type="ECO:0000256" key="7">
    <source>
        <dbReference type="ARBA" id="ARBA00022574"/>
    </source>
</evidence>
<dbReference type="GO" id="GO:0008593">
    <property type="term" value="P:regulation of Notch signaling pathway"/>
    <property type="evidence" value="ECO:0000318"/>
    <property type="project" value="GO_Central"/>
</dbReference>
<keyword evidence="14" id="KW-1185">Reference proteome</keyword>
<dbReference type="GO" id="GO:0030864">
    <property type="term" value="C:cortical actin cytoskeleton"/>
    <property type="evidence" value="ECO:0000318"/>
    <property type="project" value="GO_Central"/>
</dbReference>
<feature type="compositionally biased region" description="Basic and acidic residues" evidence="11">
    <location>
        <begin position="1057"/>
        <end position="1075"/>
    </location>
</feature>
<evidence type="ECO:0000256" key="5">
    <source>
        <dbReference type="ARBA" id="ARBA00022490"/>
    </source>
</evidence>
<evidence type="ECO:0000256" key="4">
    <source>
        <dbReference type="ARBA" id="ARBA00022483"/>
    </source>
</evidence>
<dbReference type="GO" id="GO:0045159">
    <property type="term" value="F:myosin II binding"/>
    <property type="evidence" value="ECO:0000318"/>
    <property type="project" value="GO_Central"/>
</dbReference>